<evidence type="ECO:0000313" key="1">
    <source>
        <dbReference type="EMBL" id="SBW21053.1"/>
    </source>
</evidence>
<dbReference type="Proteomes" id="UP000199013">
    <property type="component" value="Unassembled WGS sequence"/>
</dbReference>
<sequence>MGARGEGKTVDADPRSLADVEDPVQRVRQANALIDQHQVAISELSRLRREALDELLSRGMTQTQIAELAGMTRSRVGQLLSSGPRPERGFLGSGPLIMALGGKHEAGKDKPGPVVSAESLAAYERLAGLARTMGLQATYEVVPPPGFVTLNRTNLIVLCGPRLSPLVAQVLESDISLGFDHDADGWYLANHETGALHRSPLDSGDNGDIAYLGRLPRPDGRGTFLYMAGIHAVGTAGAAHYVENNLPELFRETRTRRFSTLIACRFDPDSHQIISSERIAPIYRHEGVS</sequence>
<accession>A0A1C3NWI1</accession>
<evidence type="ECO:0008006" key="3">
    <source>
        <dbReference type="Google" id="ProtNLM"/>
    </source>
</evidence>
<dbReference type="EMBL" id="FLUV01000791">
    <property type="protein sequence ID" value="SBW21053.1"/>
    <property type="molecule type" value="Genomic_DNA"/>
</dbReference>
<dbReference type="SUPFAM" id="SSF88659">
    <property type="entry name" value="Sigma3 and sigma4 domains of RNA polymerase sigma factors"/>
    <property type="match status" value="1"/>
</dbReference>
<dbReference type="InterPro" id="IPR001387">
    <property type="entry name" value="Cro/C1-type_HTH"/>
</dbReference>
<dbReference type="InterPro" id="IPR013324">
    <property type="entry name" value="RNA_pol_sigma_r3/r4-like"/>
</dbReference>
<evidence type="ECO:0000313" key="2">
    <source>
        <dbReference type="Proteomes" id="UP000199013"/>
    </source>
</evidence>
<name>A0A1C3NWI1_9ACTN</name>
<proteinExistence type="predicted"/>
<organism evidence="1 2">
    <name type="scientific">Candidatus Protofrankia californiensis</name>
    <dbReference type="NCBI Taxonomy" id="1839754"/>
    <lineage>
        <taxon>Bacteria</taxon>
        <taxon>Bacillati</taxon>
        <taxon>Actinomycetota</taxon>
        <taxon>Actinomycetes</taxon>
        <taxon>Frankiales</taxon>
        <taxon>Frankiaceae</taxon>
        <taxon>Protofrankia</taxon>
    </lineage>
</organism>
<dbReference type="CDD" id="cd00093">
    <property type="entry name" value="HTH_XRE"/>
    <property type="match status" value="1"/>
</dbReference>
<protein>
    <recommendedName>
        <fullName evidence="3">Sigma-70 family RNA polymerase sigma factor</fullName>
    </recommendedName>
</protein>
<reference evidence="2" key="1">
    <citation type="submission" date="2016-02" db="EMBL/GenBank/DDBJ databases">
        <authorList>
            <person name="Wibberg D."/>
        </authorList>
    </citation>
    <scope>NUCLEOTIDE SEQUENCE [LARGE SCALE GENOMIC DNA]</scope>
</reference>
<gene>
    <name evidence="1" type="ORF">FDG2_1877</name>
</gene>
<dbReference type="AlphaFoldDB" id="A0A1C3NWI1"/>
<keyword evidence="2" id="KW-1185">Reference proteome</keyword>